<evidence type="ECO:0000256" key="3">
    <source>
        <dbReference type="ARBA" id="ARBA00022617"/>
    </source>
</evidence>
<keyword evidence="5" id="KW-0256">Endoplasmic reticulum</keyword>
<dbReference type="GO" id="GO:0004497">
    <property type="term" value="F:monooxygenase activity"/>
    <property type="evidence" value="ECO:0007669"/>
    <property type="project" value="UniProtKB-KW"/>
</dbReference>
<keyword evidence="8 11" id="KW-0503">Monooxygenase</keyword>
<evidence type="ECO:0000256" key="11">
    <source>
        <dbReference type="RuleBase" id="RU000461"/>
    </source>
</evidence>
<evidence type="ECO:0000256" key="4">
    <source>
        <dbReference type="ARBA" id="ARBA00022723"/>
    </source>
</evidence>
<dbReference type="PROSITE" id="PS00086">
    <property type="entry name" value="CYTOCHROME_P450"/>
    <property type="match status" value="1"/>
</dbReference>
<organism evidence="12">
    <name type="scientific">Notamacropus eugenii</name>
    <name type="common">Tammar wallaby</name>
    <name type="synonym">Macropus eugenii</name>
    <dbReference type="NCBI Taxonomy" id="9315"/>
    <lineage>
        <taxon>Eukaryota</taxon>
        <taxon>Metazoa</taxon>
        <taxon>Chordata</taxon>
        <taxon>Craniata</taxon>
        <taxon>Vertebrata</taxon>
        <taxon>Euteleostomi</taxon>
        <taxon>Mammalia</taxon>
        <taxon>Metatheria</taxon>
        <taxon>Diprotodontia</taxon>
        <taxon>Macropodidae</taxon>
        <taxon>Notamacropus</taxon>
    </lineage>
</organism>
<accession>D9IL32</accession>
<gene>
    <name evidence="12" type="primary">CYP4B3</name>
</gene>
<evidence type="ECO:0000313" key="12">
    <source>
        <dbReference type="EMBL" id="ADJ68242.1"/>
    </source>
</evidence>
<dbReference type="GO" id="GO:0020037">
    <property type="term" value="F:heme binding"/>
    <property type="evidence" value="ECO:0007669"/>
    <property type="project" value="InterPro"/>
</dbReference>
<dbReference type="PRINTS" id="PR00385">
    <property type="entry name" value="P450"/>
</dbReference>
<keyword evidence="3 10" id="KW-0349">Heme</keyword>
<evidence type="ECO:0000256" key="5">
    <source>
        <dbReference type="ARBA" id="ARBA00022824"/>
    </source>
</evidence>
<evidence type="ECO:0000256" key="10">
    <source>
        <dbReference type="PIRSR" id="PIRSR602401-1"/>
    </source>
</evidence>
<dbReference type="Pfam" id="PF00067">
    <property type="entry name" value="p450"/>
    <property type="match status" value="1"/>
</dbReference>
<dbReference type="Gene3D" id="1.10.630.10">
    <property type="entry name" value="Cytochrome P450"/>
    <property type="match status" value="1"/>
</dbReference>
<dbReference type="PANTHER" id="PTHR24291">
    <property type="entry name" value="CYTOCHROME P450 FAMILY 4"/>
    <property type="match status" value="1"/>
</dbReference>
<feature type="binding site" description="axial binding residue" evidence="10">
    <location>
        <position position="457"/>
    </location>
    <ligand>
        <name>heme</name>
        <dbReference type="ChEBI" id="CHEBI:30413"/>
    </ligand>
    <ligandPart>
        <name>Fe</name>
        <dbReference type="ChEBI" id="CHEBI:18248"/>
    </ligandPart>
</feature>
<dbReference type="PANTHER" id="PTHR24291:SF149">
    <property type="entry name" value="CYTOCHROME P450 4B1"/>
    <property type="match status" value="1"/>
</dbReference>
<dbReference type="InterPro" id="IPR001128">
    <property type="entry name" value="Cyt_P450"/>
</dbReference>
<evidence type="ECO:0000256" key="2">
    <source>
        <dbReference type="ARBA" id="ARBA00010617"/>
    </source>
</evidence>
<keyword evidence="7 10" id="KW-0408">Iron</keyword>
<evidence type="ECO:0000256" key="7">
    <source>
        <dbReference type="ARBA" id="ARBA00023004"/>
    </source>
</evidence>
<dbReference type="AlphaFoldDB" id="D9IL32"/>
<evidence type="ECO:0000256" key="1">
    <source>
        <dbReference type="ARBA" id="ARBA00004586"/>
    </source>
</evidence>
<dbReference type="GO" id="GO:0016705">
    <property type="term" value="F:oxidoreductase activity, acting on paired donors, with incorporation or reduction of molecular oxygen"/>
    <property type="evidence" value="ECO:0007669"/>
    <property type="project" value="InterPro"/>
</dbReference>
<evidence type="ECO:0000256" key="6">
    <source>
        <dbReference type="ARBA" id="ARBA00023002"/>
    </source>
</evidence>
<dbReference type="InterPro" id="IPR050196">
    <property type="entry name" value="Cytochrome_P450_Monoox"/>
</dbReference>
<name>D9IL32_NOTEU</name>
<reference evidence="12" key="1">
    <citation type="submission" date="2010-04" db="EMBL/GenBank/DDBJ databases">
        <authorList>
            <person name="Milic N."/>
            <person name="Ngo S.N.T."/>
            <person name="McKinnon R.A."/>
        </authorList>
    </citation>
    <scope>NUCLEOTIDE SEQUENCE</scope>
    <source>
        <tissue evidence="12">Lung</tissue>
    </source>
</reference>
<evidence type="ECO:0000256" key="8">
    <source>
        <dbReference type="ARBA" id="ARBA00023033"/>
    </source>
</evidence>
<sequence>MLSWLSSWLPGSLSKLWLWAVSLGLTLSLLQLIRLLSRRQKLLQGLKSFPGPPTHWLFGHVKEMKKEGELDKVLSWTNIYPCAHQLWMGNFIGFLNIYDPDYTKAVYSRGDPKAWDIYGFFLPWMGKGLLVLDGPKWFQHRKLLTPAFHSEVLKPYVDVFVESTKAMLNKWDKKIQEDKCVNIFPDVGHMALDSLMKCIFGRSSGSQPESDTKYYLAIGELTLLMQEPMAAFQYHNDIFYYWFTLHGRKFLQACKVAHDHTDKVIRARKAALKEEEEQEKIQEKKRLDFLDILLGAGDENKTKLSDADLRSEVDTFMFEGHDTTTSAISWFLYCIALNPEHQKRCREEIQNILGNRDTIQWEDLGKMTYLTMCIKVSFRLYPPVPQVYRQLNKPVTFPDGRSLPEGSLVSLHIYALHRNPAIWDKPEMFDPQRFSPENSSTRHPYAFIPFSAGPRNCIGQQFAMMETKVVTALCLLHFEFSPEPSRPPIKRLKLVLGSENGIHLNLKKLI</sequence>
<keyword evidence="4 10" id="KW-0479">Metal-binding</keyword>
<dbReference type="InterPro" id="IPR017972">
    <property type="entry name" value="Cyt_P450_CS"/>
</dbReference>
<comment type="cofactor">
    <cofactor evidence="10">
        <name>heme</name>
        <dbReference type="ChEBI" id="CHEBI:30413"/>
    </cofactor>
</comment>
<keyword evidence="6 11" id="KW-0560">Oxidoreductase</keyword>
<proteinExistence type="evidence at transcript level"/>
<keyword evidence="9" id="KW-0472">Membrane</keyword>
<dbReference type="EMBL" id="HM146306">
    <property type="protein sequence ID" value="ADJ68242.1"/>
    <property type="molecule type" value="mRNA"/>
</dbReference>
<protein>
    <submittedName>
        <fullName evidence="12">Cytochrome P450 family 4 subfamily B polypeptide 3</fullName>
    </submittedName>
</protein>
<dbReference type="GO" id="GO:0005789">
    <property type="term" value="C:endoplasmic reticulum membrane"/>
    <property type="evidence" value="ECO:0007669"/>
    <property type="project" value="UniProtKB-SubCell"/>
</dbReference>
<dbReference type="SUPFAM" id="SSF48264">
    <property type="entry name" value="Cytochrome P450"/>
    <property type="match status" value="1"/>
</dbReference>
<comment type="subcellular location">
    <subcellularLocation>
        <location evidence="1">Endoplasmic reticulum membrane</location>
    </subcellularLocation>
</comment>
<dbReference type="GO" id="GO:0005506">
    <property type="term" value="F:iron ion binding"/>
    <property type="evidence" value="ECO:0007669"/>
    <property type="project" value="InterPro"/>
</dbReference>
<dbReference type="InterPro" id="IPR036396">
    <property type="entry name" value="Cyt_P450_sf"/>
</dbReference>
<dbReference type="InterPro" id="IPR002401">
    <property type="entry name" value="Cyt_P450_E_grp-I"/>
</dbReference>
<dbReference type="PRINTS" id="PR00463">
    <property type="entry name" value="EP450I"/>
</dbReference>
<comment type="similarity">
    <text evidence="2 11">Belongs to the cytochrome P450 family.</text>
</comment>
<dbReference type="FunFam" id="1.10.630.10:FF:000005">
    <property type="entry name" value="cytochrome P450 4F22 isoform X2"/>
    <property type="match status" value="1"/>
</dbReference>
<evidence type="ECO:0000256" key="9">
    <source>
        <dbReference type="ARBA" id="ARBA00023136"/>
    </source>
</evidence>